<dbReference type="Pfam" id="PF13302">
    <property type="entry name" value="Acetyltransf_3"/>
    <property type="match status" value="1"/>
</dbReference>
<dbReference type="Proteomes" id="UP000027866">
    <property type="component" value="Unassembled WGS sequence"/>
</dbReference>
<dbReference type="AlphaFoldDB" id="A0A074MLG4"/>
<dbReference type="Gene3D" id="3.40.630.30">
    <property type="match status" value="1"/>
</dbReference>
<dbReference type="PANTHER" id="PTHR43792">
    <property type="entry name" value="GNAT FAMILY, PUTATIVE (AFU_ORTHOLOGUE AFUA_3G00765)-RELATED-RELATED"/>
    <property type="match status" value="1"/>
</dbReference>
<dbReference type="InterPro" id="IPR016181">
    <property type="entry name" value="Acyl_CoA_acyltransferase"/>
</dbReference>
<accession>A0A074MLG4</accession>
<dbReference type="PROSITE" id="PS51186">
    <property type="entry name" value="GNAT"/>
    <property type="match status" value="1"/>
</dbReference>
<proteinExistence type="predicted"/>
<dbReference type="EMBL" id="JMIX01000009">
    <property type="protein sequence ID" value="KEO92698.1"/>
    <property type="molecule type" value="Genomic_DNA"/>
</dbReference>
<evidence type="ECO:0000313" key="2">
    <source>
        <dbReference type="EMBL" id="KEO92698.1"/>
    </source>
</evidence>
<organism evidence="2 3">
    <name type="scientific">Erythrobacter litoralis</name>
    <dbReference type="NCBI Taxonomy" id="39960"/>
    <lineage>
        <taxon>Bacteria</taxon>
        <taxon>Pseudomonadati</taxon>
        <taxon>Pseudomonadota</taxon>
        <taxon>Alphaproteobacteria</taxon>
        <taxon>Sphingomonadales</taxon>
        <taxon>Erythrobacteraceae</taxon>
        <taxon>Erythrobacter/Porphyrobacter group</taxon>
        <taxon>Erythrobacter</taxon>
    </lineage>
</organism>
<dbReference type="InterPro" id="IPR000182">
    <property type="entry name" value="GNAT_dom"/>
</dbReference>
<gene>
    <name evidence="2" type="ORF">EH32_15695</name>
</gene>
<feature type="domain" description="N-acetyltransferase" evidence="1">
    <location>
        <begin position="12"/>
        <end position="176"/>
    </location>
</feature>
<sequence>MRTVTEIETPRFRMRPLRRTDLGALYPTMSDPDLARYLTRPAFTSHTELWQWLAAPDWPGRTWIAEDRESGAVAGRFTAVPAGQDGVEEIGYIVCIDRQGEGVARECAAALVRHLILAPREEGGGARKVIAEVDTRNVPSILLLETLGFTREAHLREYEETHAGMCDVYLYGLLVGEVGAVPVDIAPPSAA</sequence>
<evidence type="ECO:0000313" key="3">
    <source>
        <dbReference type="Proteomes" id="UP000027866"/>
    </source>
</evidence>
<protein>
    <recommendedName>
        <fullName evidence="1">N-acetyltransferase domain-containing protein</fullName>
    </recommendedName>
</protein>
<name>A0A074MLG4_9SPHN</name>
<evidence type="ECO:0000259" key="1">
    <source>
        <dbReference type="PROSITE" id="PS51186"/>
    </source>
</evidence>
<dbReference type="InterPro" id="IPR051531">
    <property type="entry name" value="N-acetyltransferase"/>
</dbReference>
<dbReference type="SUPFAM" id="SSF55729">
    <property type="entry name" value="Acyl-CoA N-acyltransferases (Nat)"/>
    <property type="match status" value="1"/>
</dbReference>
<dbReference type="OrthoDB" id="5295305at2"/>
<keyword evidence="3" id="KW-1185">Reference proteome</keyword>
<comment type="caution">
    <text evidence="2">The sequence shown here is derived from an EMBL/GenBank/DDBJ whole genome shotgun (WGS) entry which is preliminary data.</text>
</comment>
<dbReference type="GO" id="GO:0016747">
    <property type="term" value="F:acyltransferase activity, transferring groups other than amino-acyl groups"/>
    <property type="evidence" value="ECO:0007669"/>
    <property type="project" value="InterPro"/>
</dbReference>
<dbReference type="RefSeq" id="WP_051698216.1">
    <property type="nucleotide sequence ID" value="NZ_CP017057.1"/>
</dbReference>
<reference evidence="2 3" key="1">
    <citation type="submission" date="2014-04" db="EMBL/GenBank/DDBJ databases">
        <title>A comprehensive comparison of genomes of Erythrobacter spp. Strains.</title>
        <authorList>
            <person name="Zheng Q."/>
        </authorList>
    </citation>
    <scope>NUCLEOTIDE SEQUENCE [LARGE SCALE GENOMIC DNA]</scope>
    <source>
        <strain evidence="2 3">DSM 8509</strain>
    </source>
</reference>
<dbReference type="KEGG" id="elq:Ga0102493_112138"/>